<dbReference type="Pfam" id="PF06429">
    <property type="entry name" value="Flg_bbr_C"/>
    <property type="match status" value="1"/>
</dbReference>
<proteinExistence type="inferred from homology"/>
<evidence type="ECO:0000259" key="7">
    <source>
        <dbReference type="Pfam" id="PF00460"/>
    </source>
</evidence>
<keyword evidence="10" id="KW-0282">Flagellum</keyword>
<reference evidence="10 11" key="1">
    <citation type="submission" date="2023-07" db="EMBL/GenBank/DDBJ databases">
        <title>Sorghum-associated microbial communities from plants grown in Nebraska, USA.</title>
        <authorList>
            <person name="Schachtman D."/>
        </authorList>
    </citation>
    <scope>NUCLEOTIDE SEQUENCE [LARGE SCALE GENOMIC DNA]</scope>
    <source>
        <strain evidence="10 11">4249</strain>
    </source>
</reference>
<dbReference type="PANTHER" id="PTHR30435">
    <property type="entry name" value="FLAGELLAR PROTEIN"/>
    <property type="match status" value="1"/>
</dbReference>
<evidence type="ECO:0000256" key="6">
    <source>
        <dbReference type="RuleBase" id="RU362116"/>
    </source>
</evidence>
<evidence type="ECO:0000259" key="9">
    <source>
        <dbReference type="Pfam" id="PF22692"/>
    </source>
</evidence>
<evidence type="ECO:0000256" key="2">
    <source>
        <dbReference type="ARBA" id="ARBA00009677"/>
    </source>
</evidence>
<dbReference type="NCBIfam" id="TIGR02490">
    <property type="entry name" value="flgF"/>
    <property type="match status" value="1"/>
</dbReference>
<evidence type="ECO:0000256" key="4">
    <source>
        <dbReference type="ARBA" id="ARBA00038560"/>
    </source>
</evidence>
<dbReference type="InterPro" id="IPR012836">
    <property type="entry name" value="FlgF"/>
</dbReference>
<dbReference type="InterPro" id="IPR010930">
    <property type="entry name" value="Flg_bb/hook_C_dom"/>
</dbReference>
<dbReference type="Pfam" id="PF22692">
    <property type="entry name" value="LlgE_F_G_D1"/>
    <property type="match status" value="1"/>
</dbReference>
<dbReference type="PROSITE" id="PS00588">
    <property type="entry name" value="FLAGELLA_BB_ROD"/>
    <property type="match status" value="1"/>
</dbReference>
<dbReference type="PANTHER" id="PTHR30435:SF18">
    <property type="entry name" value="FLAGELLAR BASAL-BODY ROD PROTEIN FLGF"/>
    <property type="match status" value="1"/>
</dbReference>
<dbReference type="NCBIfam" id="NF009280">
    <property type="entry name" value="PRK12640.1"/>
    <property type="match status" value="1"/>
</dbReference>
<evidence type="ECO:0000259" key="8">
    <source>
        <dbReference type="Pfam" id="PF06429"/>
    </source>
</evidence>
<feature type="domain" description="Flagellar hook protein FlgE/F/G-like D1" evidence="9">
    <location>
        <begin position="83"/>
        <end position="147"/>
    </location>
</feature>
<dbReference type="InterPro" id="IPR001444">
    <property type="entry name" value="Flag_bb_rod_N"/>
</dbReference>
<evidence type="ECO:0000256" key="5">
    <source>
        <dbReference type="ARBA" id="ARBA00040228"/>
    </source>
</evidence>
<evidence type="ECO:0000256" key="3">
    <source>
        <dbReference type="ARBA" id="ARBA00023143"/>
    </source>
</evidence>
<dbReference type="Pfam" id="PF00460">
    <property type="entry name" value="Flg_bb_rod"/>
    <property type="match status" value="1"/>
</dbReference>
<dbReference type="Proteomes" id="UP001265700">
    <property type="component" value="Unassembled WGS sequence"/>
</dbReference>
<comment type="subcellular location">
    <subcellularLocation>
        <location evidence="1 6">Bacterial flagellum basal body</location>
    </subcellularLocation>
</comment>
<sequence>MDRMIYTAMTGANAAMHRQQVLSNNLANVSTPGFRAELSTFRAVPVNGDGSSTRVYSLEATAGHLDAPGAVNPTGRNLDVLAKGQSYFAVQALDGTEAYTRAGAFEVDADGTLVNAQGLPVLSDGDAPIVVPANATVDIAGSGMVTARVGDQPPQELGRIKLVTPDADNQLARGGDGLFRGTQGQQLQADAQAGVQSGALEGSNVNPIEAMVGMIAVARQFEVQMRMLQNGEANDKSAAQLLSLNG</sequence>
<feature type="domain" description="Flagellar basal body rod protein N-terminal" evidence="7">
    <location>
        <begin position="5"/>
        <end position="35"/>
    </location>
</feature>
<keyword evidence="10" id="KW-0966">Cell projection</keyword>
<keyword evidence="3 6" id="KW-0975">Bacterial flagellum</keyword>
<dbReference type="InterPro" id="IPR037925">
    <property type="entry name" value="FlgE/F/G-like"/>
</dbReference>
<evidence type="ECO:0000313" key="10">
    <source>
        <dbReference type="EMBL" id="MDR7150977.1"/>
    </source>
</evidence>
<evidence type="ECO:0000256" key="1">
    <source>
        <dbReference type="ARBA" id="ARBA00004117"/>
    </source>
</evidence>
<keyword evidence="11" id="KW-1185">Reference proteome</keyword>
<protein>
    <recommendedName>
        <fullName evidence="5 6">Flagellar basal-body rod protein FlgF</fullName>
    </recommendedName>
</protein>
<name>A0ABU1WPZ1_9BURK</name>
<dbReference type="EMBL" id="JAVDWU010000006">
    <property type="protein sequence ID" value="MDR7150977.1"/>
    <property type="molecule type" value="Genomic_DNA"/>
</dbReference>
<gene>
    <name evidence="10" type="ORF">J2W49_002950</name>
</gene>
<comment type="caution">
    <text evidence="10">The sequence shown here is derived from an EMBL/GenBank/DDBJ whole genome shotgun (WGS) entry which is preliminary data.</text>
</comment>
<dbReference type="InterPro" id="IPR020013">
    <property type="entry name" value="Flagellar_FlgE/F/G"/>
</dbReference>
<dbReference type="NCBIfam" id="TIGR03506">
    <property type="entry name" value="FlgEFG_subfam"/>
    <property type="match status" value="2"/>
</dbReference>
<accession>A0ABU1WPZ1</accession>
<evidence type="ECO:0000313" key="11">
    <source>
        <dbReference type="Proteomes" id="UP001265700"/>
    </source>
</evidence>
<feature type="domain" description="Flagellar basal-body/hook protein C-terminal" evidence="8">
    <location>
        <begin position="196"/>
        <end position="241"/>
    </location>
</feature>
<keyword evidence="10" id="KW-0969">Cilium</keyword>
<dbReference type="SUPFAM" id="SSF117143">
    <property type="entry name" value="Flagellar hook protein flgE"/>
    <property type="match status" value="1"/>
</dbReference>
<dbReference type="RefSeq" id="WP_310317484.1">
    <property type="nucleotide sequence ID" value="NZ_JAVDWU010000006.1"/>
</dbReference>
<comment type="similarity">
    <text evidence="2 6">Belongs to the flagella basal body rod proteins family.</text>
</comment>
<dbReference type="InterPro" id="IPR053967">
    <property type="entry name" value="LlgE_F_G-like_D1"/>
</dbReference>
<organism evidence="10 11">
    <name type="scientific">Hydrogenophaga palleronii</name>
    <dbReference type="NCBI Taxonomy" id="65655"/>
    <lineage>
        <taxon>Bacteria</taxon>
        <taxon>Pseudomonadati</taxon>
        <taxon>Pseudomonadota</taxon>
        <taxon>Betaproteobacteria</taxon>
        <taxon>Burkholderiales</taxon>
        <taxon>Comamonadaceae</taxon>
        <taxon>Hydrogenophaga</taxon>
    </lineage>
</organism>
<dbReference type="InterPro" id="IPR019776">
    <property type="entry name" value="Flagellar_basal_body_rod_CS"/>
</dbReference>
<comment type="subunit">
    <text evidence="4 6">The basal body constitutes a major portion of the flagellar organelle and consists of five rings (E,L,P,S, and M) mounted on a central rod. The rod consists of about 26 subunits of FlgG in the distal portion, and FlgB, FlgC and FlgF are thought to build up the proximal portion of the rod with about 6 subunits each.</text>
</comment>